<dbReference type="PANTHER" id="PTHR30618">
    <property type="entry name" value="NCS1 FAMILY PURINE/PYRIMIDINE TRANSPORTER"/>
    <property type="match status" value="1"/>
</dbReference>
<dbReference type="Pfam" id="PF02133">
    <property type="entry name" value="Transp_cyt_pur"/>
    <property type="match status" value="1"/>
</dbReference>
<feature type="compositionally biased region" description="Basic and acidic residues" evidence="6">
    <location>
        <begin position="11"/>
        <end position="20"/>
    </location>
</feature>
<feature type="transmembrane region" description="Helical" evidence="7">
    <location>
        <begin position="333"/>
        <end position="353"/>
    </location>
</feature>
<dbReference type="InterPro" id="IPR045225">
    <property type="entry name" value="Uracil/uridine/allantoin_perm"/>
</dbReference>
<feature type="transmembrane region" description="Helical" evidence="7">
    <location>
        <begin position="373"/>
        <end position="398"/>
    </location>
</feature>
<reference evidence="8" key="1">
    <citation type="submission" date="2021-02" db="EMBL/GenBank/DDBJ databases">
        <title>Genome sequence Cadophora malorum strain M34.</title>
        <authorList>
            <person name="Stefanovic E."/>
            <person name="Vu D."/>
            <person name="Scully C."/>
            <person name="Dijksterhuis J."/>
            <person name="Roader J."/>
            <person name="Houbraken J."/>
        </authorList>
    </citation>
    <scope>NUCLEOTIDE SEQUENCE</scope>
    <source>
        <strain evidence="8">M34</strain>
    </source>
</reference>
<comment type="similarity">
    <text evidence="2">Belongs to the purine-cytosine permease (2.A.39) family.</text>
</comment>
<dbReference type="GO" id="GO:0015205">
    <property type="term" value="F:nucleobase transmembrane transporter activity"/>
    <property type="evidence" value="ECO:0007669"/>
    <property type="project" value="TreeGrafter"/>
</dbReference>
<dbReference type="InterPro" id="IPR012681">
    <property type="entry name" value="NCS1"/>
</dbReference>
<sequence>MPPTSQDEEPDSKSSSRDNPRFSSYFQQISKNSFSNEEETEPLLSGPSTPRIARRLSTRTLDSAFGGASVTSEHDIVHHSSDESNFFDFIMEKVRGTKVAYWADRVAVESEPGLTNAQLMLHNHDLKPVEAERRQWGPWNFVGFWVADSFNINTWMISSSMISASGLSWWQSWICVWLGYTFAACFVCMTGRIGATYHISFPVVSRSSFGIWGALWPVFNRAAMACIWYGVQAWIGGNCIRLMISSIWPSFENIHNGIPGSGTNTRDFVSFLLFWLLSLPAIWFPVHKIRHLFTVKAYVVPTAGIAFFIWAIVRAKGIGPIVKQPNTSHGSKLAWGMVTGIMSAISNFATLIVNDPDFARFARKPKDAFWSQLLTIPCGFGLTSFIGIIVSSSSTVIFKGDPIWNPLDLLQSFLEEGSSGNRAGVFFIATAFALAQLGTNIAANSVSAGTDMTALLPRYLNIRRGGYICAIVGLVMCPWNLLKDANKFTTYLSAYSVFLSSIAGVIVIDYYFVRKGYLQVKDLYSAKKTGPYFFTYGVHWRGYAAYIAGILINIVGFVGAIGKEVPKGAQYIYNLNFFCGFIVAGSVYYLLCKFFPIPASSDVWMEVGDQVEDMSFAYDAGSEYGENDGGKTVFKEGAVETTGKRDFEV</sequence>
<organism evidence="8 9">
    <name type="scientific">Cadophora malorum</name>
    <dbReference type="NCBI Taxonomy" id="108018"/>
    <lineage>
        <taxon>Eukaryota</taxon>
        <taxon>Fungi</taxon>
        <taxon>Dikarya</taxon>
        <taxon>Ascomycota</taxon>
        <taxon>Pezizomycotina</taxon>
        <taxon>Leotiomycetes</taxon>
        <taxon>Helotiales</taxon>
        <taxon>Ploettnerulaceae</taxon>
        <taxon>Cadophora</taxon>
    </lineage>
</organism>
<feature type="transmembrane region" description="Helical" evidence="7">
    <location>
        <begin position="573"/>
        <end position="591"/>
    </location>
</feature>
<accession>A0A8H7WKT3</accession>
<evidence type="ECO:0000313" key="8">
    <source>
        <dbReference type="EMBL" id="KAG4426511.1"/>
    </source>
</evidence>
<keyword evidence="5 7" id="KW-0472">Membrane</keyword>
<dbReference type="EMBL" id="JAFJYH010000002">
    <property type="protein sequence ID" value="KAG4426511.1"/>
    <property type="molecule type" value="Genomic_DNA"/>
</dbReference>
<feature type="transmembrane region" description="Helical" evidence="7">
    <location>
        <begin position="543"/>
        <end position="561"/>
    </location>
</feature>
<feature type="region of interest" description="Disordered" evidence="6">
    <location>
        <begin position="1"/>
        <end position="50"/>
    </location>
</feature>
<feature type="transmembrane region" description="Helical" evidence="7">
    <location>
        <begin position="170"/>
        <end position="193"/>
    </location>
</feature>
<dbReference type="PANTHER" id="PTHR30618:SF2">
    <property type="entry name" value="ALLANTOIN PERMEASE-RELATED"/>
    <property type="match status" value="1"/>
</dbReference>
<dbReference type="InterPro" id="IPR001248">
    <property type="entry name" value="Pur-cyt_permease"/>
</dbReference>
<evidence type="ECO:0000256" key="4">
    <source>
        <dbReference type="ARBA" id="ARBA00022989"/>
    </source>
</evidence>
<feature type="compositionally biased region" description="Acidic residues" evidence="6">
    <location>
        <begin position="1"/>
        <end position="10"/>
    </location>
</feature>
<feature type="transmembrane region" description="Helical" evidence="7">
    <location>
        <begin position="423"/>
        <end position="443"/>
    </location>
</feature>
<keyword evidence="3 7" id="KW-0812">Transmembrane</keyword>
<feature type="transmembrane region" description="Helical" evidence="7">
    <location>
        <begin position="464"/>
        <end position="482"/>
    </location>
</feature>
<dbReference type="Proteomes" id="UP000664132">
    <property type="component" value="Unassembled WGS sequence"/>
</dbReference>
<comment type="subcellular location">
    <subcellularLocation>
        <location evidence="1">Membrane</location>
        <topology evidence="1">Multi-pass membrane protein</topology>
    </subcellularLocation>
</comment>
<dbReference type="CDD" id="cd11482">
    <property type="entry name" value="SLC-NCS1sbd_NRT1-like"/>
    <property type="match status" value="1"/>
</dbReference>
<evidence type="ECO:0000256" key="1">
    <source>
        <dbReference type="ARBA" id="ARBA00004141"/>
    </source>
</evidence>
<feature type="transmembrane region" description="Helical" evidence="7">
    <location>
        <begin position="494"/>
        <end position="513"/>
    </location>
</feature>
<keyword evidence="9" id="KW-1185">Reference proteome</keyword>
<gene>
    <name evidence="8" type="ORF">IFR04_000393</name>
</gene>
<dbReference type="NCBIfam" id="TIGR00800">
    <property type="entry name" value="ncs1"/>
    <property type="match status" value="1"/>
</dbReference>
<evidence type="ECO:0008006" key="10">
    <source>
        <dbReference type="Google" id="ProtNLM"/>
    </source>
</evidence>
<evidence type="ECO:0000256" key="3">
    <source>
        <dbReference type="ARBA" id="ARBA00022692"/>
    </source>
</evidence>
<evidence type="ECO:0000256" key="6">
    <source>
        <dbReference type="SAM" id="MobiDB-lite"/>
    </source>
</evidence>
<feature type="compositionally biased region" description="Polar residues" evidence="6">
    <location>
        <begin position="21"/>
        <end position="35"/>
    </location>
</feature>
<keyword evidence="4 7" id="KW-1133">Transmembrane helix</keyword>
<dbReference type="Gene3D" id="1.10.4160.10">
    <property type="entry name" value="Hydantoin permease"/>
    <property type="match status" value="1"/>
</dbReference>
<feature type="transmembrane region" description="Helical" evidence="7">
    <location>
        <begin position="293"/>
        <end position="313"/>
    </location>
</feature>
<protein>
    <recommendedName>
        <fullName evidence="10">Uracil permease</fullName>
    </recommendedName>
</protein>
<feature type="transmembrane region" description="Helical" evidence="7">
    <location>
        <begin position="268"/>
        <end position="286"/>
    </location>
</feature>
<evidence type="ECO:0000313" key="9">
    <source>
        <dbReference type="Proteomes" id="UP000664132"/>
    </source>
</evidence>
<evidence type="ECO:0000256" key="5">
    <source>
        <dbReference type="ARBA" id="ARBA00023136"/>
    </source>
</evidence>
<dbReference type="GO" id="GO:0005886">
    <property type="term" value="C:plasma membrane"/>
    <property type="evidence" value="ECO:0007669"/>
    <property type="project" value="TreeGrafter"/>
</dbReference>
<comment type="caution">
    <text evidence="8">The sequence shown here is derived from an EMBL/GenBank/DDBJ whole genome shotgun (WGS) entry which is preliminary data.</text>
</comment>
<evidence type="ECO:0000256" key="2">
    <source>
        <dbReference type="ARBA" id="ARBA00008974"/>
    </source>
</evidence>
<dbReference type="AlphaFoldDB" id="A0A8H7WKT3"/>
<name>A0A8H7WKT3_9HELO</name>
<evidence type="ECO:0000256" key="7">
    <source>
        <dbReference type="SAM" id="Phobius"/>
    </source>
</evidence>
<dbReference type="OrthoDB" id="2018619at2759"/>
<dbReference type="FunFam" id="1.10.4160.10:FF:000001">
    <property type="entry name" value="Uracil permease, putative"/>
    <property type="match status" value="1"/>
</dbReference>
<proteinExistence type="inferred from homology"/>